<comment type="caution">
    <text evidence="2">The sequence shown here is derived from an EMBL/GenBank/DDBJ whole genome shotgun (WGS) entry which is preliminary data.</text>
</comment>
<protein>
    <recommendedName>
        <fullName evidence="4">DUF4760 domain-containing protein</fullName>
    </recommendedName>
</protein>
<accession>A0A8I2C955</accession>
<name>A0A8I2C955_BRAEL</name>
<organism evidence="2 3">
    <name type="scientific">Bradyrhizobium elkanii</name>
    <dbReference type="NCBI Taxonomy" id="29448"/>
    <lineage>
        <taxon>Bacteria</taxon>
        <taxon>Pseudomonadati</taxon>
        <taxon>Pseudomonadota</taxon>
        <taxon>Alphaproteobacteria</taxon>
        <taxon>Hyphomicrobiales</taxon>
        <taxon>Nitrobacteraceae</taxon>
        <taxon>Bradyrhizobium</taxon>
    </lineage>
</organism>
<evidence type="ECO:0008006" key="4">
    <source>
        <dbReference type="Google" id="ProtNLM"/>
    </source>
</evidence>
<evidence type="ECO:0000256" key="1">
    <source>
        <dbReference type="SAM" id="Phobius"/>
    </source>
</evidence>
<keyword evidence="1" id="KW-0472">Membrane</keyword>
<proteinExistence type="predicted"/>
<dbReference type="AlphaFoldDB" id="A0A8I2C955"/>
<keyword evidence="1" id="KW-1133">Transmembrane helix</keyword>
<dbReference type="EMBL" id="JAFICZ010000001">
    <property type="protein sequence ID" value="MBP1299844.1"/>
    <property type="molecule type" value="Genomic_DNA"/>
</dbReference>
<gene>
    <name evidence="2" type="ORF">JOH49_009597</name>
</gene>
<feature type="transmembrane region" description="Helical" evidence="1">
    <location>
        <begin position="6"/>
        <end position="27"/>
    </location>
</feature>
<evidence type="ECO:0000313" key="3">
    <source>
        <dbReference type="Proteomes" id="UP000673383"/>
    </source>
</evidence>
<keyword evidence="1" id="KW-0812">Transmembrane</keyword>
<dbReference type="Proteomes" id="UP000673383">
    <property type="component" value="Unassembled WGS sequence"/>
</dbReference>
<evidence type="ECO:0000313" key="2">
    <source>
        <dbReference type="EMBL" id="MBP1299844.1"/>
    </source>
</evidence>
<dbReference type="RefSeq" id="WP_209946014.1">
    <property type="nucleotide sequence ID" value="NZ_JAFICZ010000001.1"/>
</dbReference>
<sequence>MLDSNSVALIGLVLTAVGSVFGLYQYYMNNEQANLTRQRERALAASQQTKDFFEDADVRFVMRLLDYGNALFLKEDTLKGQIFDVRELPIALAVHWKRQQSEQSETNVFADRNLAVRPAFDNFLLWLERVEHLIHHDVIGAVGFGELFSYWLVLLGEIPRPSDRINHLSNADRAALWDYIRPYEFNSVVRLFARYGRAGPVGSDGFVPRKTTSKENV</sequence>
<reference evidence="2" key="1">
    <citation type="submission" date="2021-02" db="EMBL/GenBank/DDBJ databases">
        <title>Genomic Encyclopedia of Type Strains, Phase IV (KMG-V): Genome sequencing to study the core and pangenomes of soil and plant-associated prokaryotes.</title>
        <authorList>
            <person name="Whitman W."/>
        </authorList>
    </citation>
    <scope>NUCLEOTIDE SEQUENCE</scope>
    <source>
        <strain evidence="2">USDA 406</strain>
    </source>
</reference>